<evidence type="ECO:0000256" key="2">
    <source>
        <dbReference type="ARBA" id="ARBA00022679"/>
    </source>
</evidence>
<dbReference type="InterPro" id="IPR035595">
    <property type="entry name" value="UDP_glycos_trans_CS"/>
</dbReference>
<name>A0A2Z2PBJ1_GINBI</name>
<sequence length="512" mass="56424">MEMAGGYIMVVPFHGQGHVFPCLELCKQLAARGVAVTIVASRSIRSSLQSIANHDASGLGVRIMELREATSEEQDAHPGPFLTDTLQEPFEEMLNNLAAEAAPLPLCVIGDVMVGWVTTVCDKFHIPRVPFFTSSACSIAFEYALWKHRPLDLKEDEAFAVPGFPESMPIALSDTLHRAPHPPDHHQRNPPPFPRRGHPPPPDRGHPPPFGHGGPPHGPPHPPTGPDSNPRSPPWMNGLNESSGFLVNTCRELEAPFIEYMVKETEKPVWAVGPLLPSSFWEGSITHDSSFRSRKSNIDEKQCLEWLNSKPPASVLYVSFGSEVGPSEEEIRELAYGLEAAQKPFIWVLQAGHHHPHHQEEAEEQDLLPAGFEHRLEGRGLIIRGWAPQLLILSHPSTGGFLSHCGWNSTVESIGHGVPLLAWPIRGDQHYNAKLLVAELKVAAMIHMPKDDGMVRREEIAKGVDVLLGSEHGEKLRERAVSLKLRLASCSGSSQKMLDAFVVHLSSLQKKL</sequence>
<keyword evidence="3" id="KW-0328">Glycosyltransferase</keyword>
<feature type="compositionally biased region" description="Pro residues" evidence="5">
    <location>
        <begin position="207"/>
        <end position="225"/>
    </location>
</feature>
<evidence type="ECO:0000256" key="1">
    <source>
        <dbReference type="ARBA" id="ARBA00009995"/>
    </source>
</evidence>
<feature type="compositionally biased region" description="Basic and acidic residues" evidence="5">
    <location>
        <begin position="175"/>
        <end position="187"/>
    </location>
</feature>
<evidence type="ECO:0000313" key="6">
    <source>
        <dbReference type="EMBL" id="ASK39400.1"/>
    </source>
</evidence>
<dbReference type="SUPFAM" id="SSF53756">
    <property type="entry name" value="UDP-Glycosyltransferase/glycogen phosphorylase"/>
    <property type="match status" value="1"/>
</dbReference>
<proteinExistence type="evidence at transcript level"/>
<evidence type="ECO:0000256" key="4">
    <source>
        <dbReference type="RuleBase" id="RU362057"/>
    </source>
</evidence>
<feature type="compositionally biased region" description="Pro residues" evidence="5">
    <location>
        <begin position="189"/>
        <end position="200"/>
    </location>
</feature>
<dbReference type="AlphaFoldDB" id="A0A2Z2PBJ1"/>
<dbReference type="GO" id="GO:0035251">
    <property type="term" value="F:UDP-glucosyltransferase activity"/>
    <property type="evidence" value="ECO:0007669"/>
    <property type="project" value="TreeGrafter"/>
</dbReference>
<dbReference type="PROSITE" id="PS00375">
    <property type="entry name" value="UDPGT"/>
    <property type="match status" value="1"/>
</dbReference>
<dbReference type="PANTHER" id="PTHR48047">
    <property type="entry name" value="GLYCOSYLTRANSFERASE"/>
    <property type="match status" value="1"/>
</dbReference>
<dbReference type="FunFam" id="3.40.50.2000:FF:000060">
    <property type="entry name" value="Glycosyltransferase"/>
    <property type="match status" value="1"/>
</dbReference>
<dbReference type="SMR" id="A0A2Z2PBJ1"/>
<dbReference type="Gene3D" id="3.40.50.2000">
    <property type="entry name" value="Glycogen Phosphorylase B"/>
    <property type="match status" value="2"/>
</dbReference>
<feature type="region of interest" description="Disordered" evidence="5">
    <location>
        <begin position="174"/>
        <end position="240"/>
    </location>
</feature>
<dbReference type="PANTHER" id="PTHR48047:SF131">
    <property type="entry name" value="GLYCOSYLTRANSFERASE"/>
    <property type="match status" value="1"/>
</dbReference>
<keyword evidence="2 3" id="KW-0808">Transferase</keyword>
<dbReference type="EMBL" id="KX371617">
    <property type="protein sequence ID" value="ASK39400.1"/>
    <property type="molecule type" value="mRNA"/>
</dbReference>
<evidence type="ECO:0000256" key="5">
    <source>
        <dbReference type="SAM" id="MobiDB-lite"/>
    </source>
</evidence>
<dbReference type="Pfam" id="PF00201">
    <property type="entry name" value="UDPGT"/>
    <property type="match status" value="1"/>
</dbReference>
<gene>
    <name evidence="6" type="primary">UGT716A1</name>
</gene>
<accession>A0A2Z2PBJ1</accession>
<comment type="similarity">
    <text evidence="1 3">Belongs to the UDP-glycosyltransferase family.</text>
</comment>
<evidence type="ECO:0000256" key="3">
    <source>
        <dbReference type="RuleBase" id="RU003718"/>
    </source>
</evidence>
<organism evidence="6">
    <name type="scientific">Ginkgo biloba</name>
    <name type="common">Ginkgo</name>
    <name type="synonym">Maidenhair tree</name>
    <dbReference type="NCBI Taxonomy" id="3311"/>
    <lineage>
        <taxon>Eukaryota</taxon>
        <taxon>Viridiplantae</taxon>
        <taxon>Streptophyta</taxon>
        <taxon>Embryophyta</taxon>
        <taxon>Tracheophyta</taxon>
        <taxon>Spermatophyta</taxon>
        <taxon>Ginkgoidae</taxon>
        <taxon>Ginkgoales</taxon>
        <taxon>Ginkgoaceae</taxon>
        <taxon>Ginkgo</taxon>
    </lineage>
</organism>
<reference evidence="6" key="1">
    <citation type="submission" date="2016-06" db="EMBL/GenBank/DDBJ databases">
        <title>Functional Characterization and Evolutionary Analyses of a Multiple-Substrate UFGT from Ginkgo biloba L.</title>
        <authorList>
            <person name="Su X."/>
            <person name="Pang Y."/>
            <person name="Shen G."/>
        </authorList>
    </citation>
    <scope>NUCLEOTIDE SEQUENCE</scope>
</reference>
<dbReference type="EC" id="2.4.1.-" evidence="4"/>
<dbReference type="InterPro" id="IPR002213">
    <property type="entry name" value="UDP_glucos_trans"/>
</dbReference>
<dbReference type="CDD" id="cd03784">
    <property type="entry name" value="GT1_Gtf-like"/>
    <property type="match status" value="1"/>
</dbReference>
<protein>
    <recommendedName>
        <fullName evidence="4">Glycosyltransferase</fullName>
        <ecNumber evidence="4">2.4.1.-</ecNumber>
    </recommendedName>
</protein>